<dbReference type="EMBL" id="KQ087246">
    <property type="protein sequence ID" value="KLT39882.1"/>
    <property type="molecule type" value="Genomic_DNA"/>
</dbReference>
<sequence length="127" mass="14493">FLQPKATSTKTAGKALHKFYVDYSVPVNDNVFDPAAFEKFLHDRIKVDGKPGQLGDSIQISKEANKLVLTSQIPFSKRYLKASAIYLTKKHLKKNSFENFLRVVATSKDTYSLRYFKVDQNEADDEE</sequence>
<dbReference type="Proteomes" id="UP000053611">
    <property type="component" value="Unassembled WGS sequence"/>
</dbReference>
<proteinExistence type="inferred from homology"/>
<dbReference type="GO" id="GO:0005737">
    <property type="term" value="C:cytoplasm"/>
    <property type="evidence" value="ECO:0007669"/>
    <property type="project" value="UniProtKB-ARBA"/>
</dbReference>
<dbReference type="STRING" id="879819.A0A0J0XFM8"/>
<dbReference type="PANTHER" id="PTHR10064">
    <property type="entry name" value="60S RIBOSOMAL PROTEIN L22"/>
    <property type="match status" value="1"/>
</dbReference>
<dbReference type="GO" id="GO:1990904">
    <property type="term" value="C:ribonucleoprotein complex"/>
    <property type="evidence" value="ECO:0007669"/>
    <property type="project" value="UniProtKB-KW"/>
</dbReference>
<reference evidence="4 5" key="1">
    <citation type="submission" date="2015-03" db="EMBL/GenBank/DDBJ databases">
        <title>Genomics and transcriptomics of the oil-accumulating basidiomycete yeast T. oleaginosus allow insights into substrate utilization and the diverse evolutionary trajectories of mating systems in fungi.</title>
        <authorList>
            <consortium name="DOE Joint Genome Institute"/>
            <person name="Kourist R."/>
            <person name="Kracht O."/>
            <person name="Bracharz F."/>
            <person name="Lipzen A."/>
            <person name="Nolan M."/>
            <person name="Ohm R."/>
            <person name="Grigoriev I."/>
            <person name="Sun S."/>
            <person name="Heitman J."/>
            <person name="Bruck T."/>
            <person name="Nowrousian M."/>
        </authorList>
    </citation>
    <scope>NUCLEOTIDE SEQUENCE [LARGE SCALE GENOMIC DNA]</scope>
    <source>
        <strain evidence="4 5">IBC0246</strain>
    </source>
</reference>
<dbReference type="GO" id="GO:0003723">
    <property type="term" value="F:RNA binding"/>
    <property type="evidence" value="ECO:0007669"/>
    <property type="project" value="TreeGrafter"/>
</dbReference>
<dbReference type="GO" id="GO:0002181">
    <property type="term" value="P:cytoplasmic translation"/>
    <property type="evidence" value="ECO:0007669"/>
    <property type="project" value="TreeGrafter"/>
</dbReference>
<dbReference type="InterPro" id="IPR038526">
    <property type="entry name" value="Ribosomal_eL22_sf"/>
</dbReference>
<dbReference type="GO" id="GO:0003735">
    <property type="term" value="F:structural constituent of ribosome"/>
    <property type="evidence" value="ECO:0007669"/>
    <property type="project" value="InterPro"/>
</dbReference>
<evidence type="ECO:0000256" key="2">
    <source>
        <dbReference type="ARBA" id="ARBA00022980"/>
    </source>
</evidence>
<keyword evidence="3" id="KW-0687">Ribonucleoprotein</keyword>
<name>A0A0J0XFM8_9TREE</name>
<dbReference type="FunFam" id="3.30.1360.210:FF:000001">
    <property type="entry name" value="60S ribosomal protein L22 1"/>
    <property type="match status" value="1"/>
</dbReference>
<evidence type="ECO:0000256" key="1">
    <source>
        <dbReference type="ARBA" id="ARBA00007817"/>
    </source>
</evidence>
<accession>A0A0J0XFM8</accession>
<evidence type="ECO:0000256" key="3">
    <source>
        <dbReference type="ARBA" id="ARBA00023274"/>
    </source>
</evidence>
<gene>
    <name evidence="4" type="ORF">CC85DRAFT_250426</name>
</gene>
<comment type="similarity">
    <text evidence="1">Belongs to the eukaryotic ribosomal protein eL22 family.</text>
</comment>
<dbReference type="Gene3D" id="3.30.1360.210">
    <property type="match status" value="1"/>
</dbReference>
<evidence type="ECO:0000313" key="5">
    <source>
        <dbReference type="Proteomes" id="UP000053611"/>
    </source>
</evidence>
<dbReference type="PANTHER" id="PTHR10064:SF31">
    <property type="entry name" value="LARGE RIBOSOMAL SUBUNIT PROTEIN EL22A-RELATED"/>
    <property type="match status" value="1"/>
</dbReference>
<dbReference type="Pfam" id="PF01776">
    <property type="entry name" value="Ribosomal_L22e"/>
    <property type="match status" value="1"/>
</dbReference>
<dbReference type="OrthoDB" id="10259820at2759"/>
<dbReference type="GO" id="GO:0005840">
    <property type="term" value="C:ribosome"/>
    <property type="evidence" value="ECO:0007669"/>
    <property type="project" value="UniProtKB-KW"/>
</dbReference>
<dbReference type="AlphaFoldDB" id="A0A0J0XFM8"/>
<keyword evidence="5" id="KW-1185">Reference proteome</keyword>
<dbReference type="InterPro" id="IPR002671">
    <property type="entry name" value="Ribosomal_eL22"/>
</dbReference>
<evidence type="ECO:0000313" key="4">
    <source>
        <dbReference type="EMBL" id="KLT39882.1"/>
    </source>
</evidence>
<organism evidence="4 5">
    <name type="scientific">Cutaneotrichosporon oleaginosum</name>
    <dbReference type="NCBI Taxonomy" id="879819"/>
    <lineage>
        <taxon>Eukaryota</taxon>
        <taxon>Fungi</taxon>
        <taxon>Dikarya</taxon>
        <taxon>Basidiomycota</taxon>
        <taxon>Agaricomycotina</taxon>
        <taxon>Tremellomycetes</taxon>
        <taxon>Trichosporonales</taxon>
        <taxon>Trichosporonaceae</taxon>
        <taxon>Cutaneotrichosporon</taxon>
    </lineage>
</organism>
<protein>
    <submittedName>
        <fullName evidence="4">Ribosomal protein L22e</fullName>
    </submittedName>
</protein>
<feature type="non-terminal residue" evidence="4">
    <location>
        <position position="1"/>
    </location>
</feature>
<keyword evidence="2 4" id="KW-0689">Ribosomal protein</keyword>